<proteinExistence type="predicted"/>
<protein>
    <recommendedName>
        <fullName evidence="5">Pentatricopeptide repeat-containing protein</fullName>
    </recommendedName>
</protein>
<dbReference type="Proteomes" id="UP001291623">
    <property type="component" value="Unassembled WGS sequence"/>
</dbReference>
<evidence type="ECO:0008006" key="5">
    <source>
        <dbReference type="Google" id="ProtNLM"/>
    </source>
</evidence>
<evidence type="ECO:0000256" key="1">
    <source>
        <dbReference type="ARBA" id="ARBA00022737"/>
    </source>
</evidence>
<dbReference type="PROSITE" id="PS51375">
    <property type="entry name" value="PPR"/>
    <property type="match status" value="1"/>
</dbReference>
<gene>
    <name evidence="3" type="ORF">RND71_008421</name>
</gene>
<reference evidence="3" key="1">
    <citation type="submission" date="2023-12" db="EMBL/GenBank/DDBJ databases">
        <title>Genome assembly of Anisodus tanguticus.</title>
        <authorList>
            <person name="Wang Y.-J."/>
        </authorList>
    </citation>
    <scope>NUCLEOTIDE SEQUENCE</scope>
    <source>
        <strain evidence="3">KB-2021</strain>
        <tissue evidence="3">Leaf</tissue>
    </source>
</reference>
<dbReference type="FunFam" id="1.25.40.10:FF:000158">
    <property type="entry name" value="pentatricopeptide repeat-containing protein At2g33680"/>
    <property type="match status" value="1"/>
</dbReference>
<dbReference type="InterPro" id="IPR011990">
    <property type="entry name" value="TPR-like_helical_dom_sf"/>
</dbReference>
<comment type="caution">
    <text evidence="3">The sequence shown here is derived from an EMBL/GenBank/DDBJ whole genome shotgun (WGS) entry which is preliminary data.</text>
</comment>
<dbReference type="InterPro" id="IPR046960">
    <property type="entry name" value="PPR_At4g14850-like_plant"/>
</dbReference>
<dbReference type="GO" id="GO:0099402">
    <property type="term" value="P:plant organ development"/>
    <property type="evidence" value="ECO:0007669"/>
    <property type="project" value="UniProtKB-ARBA"/>
</dbReference>
<dbReference type="GO" id="GO:0003723">
    <property type="term" value="F:RNA binding"/>
    <property type="evidence" value="ECO:0007669"/>
    <property type="project" value="InterPro"/>
</dbReference>
<evidence type="ECO:0000256" key="2">
    <source>
        <dbReference type="PROSITE-ProRule" id="PRU00708"/>
    </source>
</evidence>
<dbReference type="EMBL" id="JAVYJV010000004">
    <property type="protein sequence ID" value="KAK4373037.1"/>
    <property type="molecule type" value="Genomic_DNA"/>
</dbReference>
<dbReference type="PANTHER" id="PTHR47926:SF386">
    <property type="entry name" value="PENTATRICOPEPTIDE REPEAT-CONTAINING PROTEIN"/>
    <property type="match status" value="1"/>
</dbReference>
<dbReference type="GO" id="GO:0009451">
    <property type="term" value="P:RNA modification"/>
    <property type="evidence" value="ECO:0007669"/>
    <property type="project" value="InterPro"/>
</dbReference>
<dbReference type="PANTHER" id="PTHR47926">
    <property type="entry name" value="PENTATRICOPEPTIDE REPEAT-CONTAINING PROTEIN"/>
    <property type="match status" value="1"/>
</dbReference>
<keyword evidence="4" id="KW-1185">Reference proteome</keyword>
<evidence type="ECO:0000313" key="3">
    <source>
        <dbReference type="EMBL" id="KAK4373037.1"/>
    </source>
</evidence>
<organism evidence="3 4">
    <name type="scientific">Anisodus tanguticus</name>
    <dbReference type="NCBI Taxonomy" id="243964"/>
    <lineage>
        <taxon>Eukaryota</taxon>
        <taxon>Viridiplantae</taxon>
        <taxon>Streptophyta</taxon>
        <taxon>Embryophyta</taxon>
        <taxon>Tracheophyta</taxon>
        <taxon>Spermatophyta</taxon>
        <taxon>Magnoliopsida</taxon>
        <taxon>eudicotyledons</taxon>
        <taxon>Gunneridae</taxon>
        <taxon>Pentapetalae</taxon>
        <taxon>asterids</taxon>
        <taxon>lamiids</taxon>
        <taxon>Solanales</taxon>
        <taxon>Solanaceae</taxon>
        <taxon>Solanoideae</taxon>
        <taxon>Hyoscyameae</taxon>
        <taxon>Anisodus</taxon>
    </lineage>
</organism>
<keyword evidence="1" id="KW-0677">Repeat</keyword>
<dbReference type="Gene3D" id="1.25.40.10">
    <property type="entry name" value="Tetratricopeptide repeat domain"/>
    <property type="match status" value="2"/>
</dbReference>
<accession>A0AAE1SPJ2</accession>
<evidence type="ECO:0000313" key="4">
    <source>
        <dbReference type="Proteomes" id="UP001291623"/>
    </source>
</evidence>
<dbReference type="NCBIfam" id="TIGR00756">
    <property type="entry name" value="PPR"/>
    <property type="match status" value="1"/>
</dbReference>
<dbReference type="InterPro" id="IPR002885">
    <property type="entry name" value="PPR_rpt"/>
</dbReference>
<name>A0AAE1SPJ2_9SOLA</name>
<dbReference type="Pfam" id="PF13041">
    <property type="entry name" value="PPR_2"/>
    <property type="match status" value="1"/>
</dbReference>
<sequence>MKLGQINEAIDIFTQMKIVGLDPNTVTYTTHISGLSQNGHNSEALTYFKQLFQAGYRPNSASIVAALSASTNMVSLHEGRAIHVYIVRKNILLSLPVATALVDMYAKYENGCAVEALALFKCLSGGGMEPDNITFTGVLSSCCHAGLLKEGLDVLYDMLYVYLMKPSVEHYGCMITLLSMCGNLDEAMQLIQSMPYKPEANVFESLFVACRELREAELEEYIDNYLIKMEPDDSGHYVSLSNAYATSGR</sequence>
<feature type="repeat" description="PPR" evidence="2">
    <location>
        <begin position="24"/>
        <end position="58"/>
    </location>
</feature>
<dbReference type="AlphaFoldDB" id="A0AAE1SPJ2"/>
<dbReference type="Pfam" id="PF01535">
    <property type="entry name" value="PPR"/>
    <property type="match status" value="2"/>
</dbReference>